<dbReference type="PANTHER" id="PTHR38445:SF9">
    <property type="entry name" value="HTH-TYPE TRANSCRIPTIONAL REPRESSOR YTRA"/>
    <property type="match status" value="1"/>
</dbReference>
<keyword evidence="3" id="KW-0804">Transcription</keyword>
<dbReference type="GO" id="GO:0003677">
    <property type="term" value="F:DNA binding"/>
    <property type="evidence" value="ECO:0007669"/>
    <property type="project" value="UniProtKB-KW"/>
</dbReference>
<dbReference type="SUPFAM" id="SSF46785">
    <property type="entry name" value="Winged helix' DNA-binding domain"/>
    <property type="match status" value="1"/>
</dbReference>
<dbReference type="AlphaFoldDB" id="A0A0L0WDH1"/>
<dbReference type="PROSITE" id="PS50949">
    <property type="entry name" value="HTH_GNTR"/>
    <property type="match status" value="1"/>
</dbReference>
<evidence type="ECO:0000256" key="3">
    <source>
        <dbReference type="ARBA" id="ARBA00023163"/>
    </source>
</evidence>
<evidence type="ECO:0000313" key="5">
    <source>
        <dbReference type="EMBL" id="KNF09523.1"/>
    </source>
</evidence>
<dbReference type="Gene3D" id="1.10.10.10">
    <property type="entry name" value="Winged helix-like DNA-binding domain superfamily/Winged helix DNA-binding domain"/>
    <property type="match status" value="1"/>
</dbReference>
<evidence type="ECO:0000259" key="4">
    <source>
        <dbReference type="PROSITE" id="PS50949"/>
    </source>
</evidence>
<comment type="caution">
    <text evidence="5">The sequence shown here is derived from an EMBL/GenBank/DDBJ whole genome shotgun (WGS) entry which is preliminary data.</text>
</comment>
<dbReference type="Pfam" id="PF00392">
    <property type="entry name" value="GntR"/>
    <property type="match status" value="1"/>
</dbReference>
<dbReference type="STRING" id="1503.CLPU_3c03030"/>
<evidence type="ECO:0000256" key="1">
    <source>
        <dbReference type="ARBA" id="ARBA00023015"/>
    </source>
</evidence>
<protein>
    <submittedName>
        <fullName evidence="5">Transcriptional regulator, GntR family</fullName>
    </submittedName>
</protein>
<dbReference type="PANTHER" id="PTHR38445">
    <property type="entry name" value="HTH-TYPE TRANSCRIPTIONAL REPRESSOR YTRA"/>
    <property type="match status" value="1"/>
</dbReference>
<dbReference type="EMBL" id="LGSS01000003">
    <property type="protein sequence ID" value="KNF09523.1"/>
    <property type="molecule type" value="Genomic_DNA"/>
</dbReference>
<keyword evidence="6" id="KW-1185">Reference proteome</keyword>
<keyword evidence="2" id="KW-0238">DNA-binding</keyword>
<proteinExistence type="predicted"/>
<dbReference type="GO" id="GO:0003700">
    <property type="term" value="F:DNA-binding transcription factor activity"/>
    <property type="evidence" value="ECO:0007669"/>
    <property type="project" value="InterPro"/>
</dbReference>
<dbReference type="SMART" id="SM00345">
    <property type="entry name" value="HTH_GNTR"/>
    <property type="match status" value="1"/>
</dbReference>
<dbReference type="Proteomes" id="UP000037267">
    <property type="component" value="Unassembled WGS sequence"/>
</dbReference>
<dbReference type="PATRIC" id="fig|1503.3.peg.2172"/>
<dbReference type="InterPro" id="IPR000524">
    <property type="entry name" value="Tscrpt_reg_HTH_GntR"/>
</dbReference>
<evidence type="ECO:0000313" key="6">
    <source>
        <dbReference type="Proteomes" id="UP000037267"/>
    </source>
</evidence>
<reference evidence="6" key="1">
    <citation type="submission" date="2015-07" db="EMBL/GenBank/DDBJ databases">
        <title>Draft genome sequence of the purine-degrading Gottschalkia purinilyticum DSM 1384 (formerly Clostridium purinilyticum).</title>
        <authorList>
            <person name="Poehlein A."/>
            <person name="Schiel-Bengelsdorf B."/>
            <person name="Bengelsdorf F.R."/>
            <person name="Daniel R."/>
            <person name="Duerre P."/>
        </authorList>
    </citation>
    <scope>NUCLEOTIDE SEQUENCE [LARGE SCALE GENOMIC DNA]</scope>
    <source>
        <strain evidence="6">DSM 1384</strain>
    </source>
</reference>
<gene>
    <name evidence="5" type="ORF">CLPU_3c03030</name>
</gene>
<accession>A0A0L0WDH1</accession>
<dbReference type="InterPro" id="IPR036388">
    <property type="entry name" value="WH-like_DNA-bd_sf"/>
</dbReference>
<dbReference type="CDD" id="cd07377">
    <property type="entry name" value="WHTH_GntR"/>
    <property type="match status" value="1"/>
</dbReference>
<sequence length="127" mass="14663">MFNIDVTSSIPIYIQIIDSVKEAILKGILSPGEKLPSVRELARTLTINPNTIQKAYQELERQKVIVTVRGRGTFISDNYKPNMDKERMSKLEDLLKKCIVEAHYIGVRKDDIILMIEELFEELERGR</sequence>
<name>A0A0L0WDH1_GOTPU</name>
<organism evidence="5 6">
    <name type="scientific">Gottschalkia purinilytica</name>
    <name type="common">Clostridium purinilyticum</name>
    <dbReference type="NCBI Taxonomy" id="1503"/>
    <lineage>
        <taxon>Bacteria</taxon>
        <taxon>Bacillati</taxon>
        <taxon>Bacillota</taxon>
        <taxon>Tissierellia</taxon>
        <taxon>Tissierellales</taxon>
        <taxon>Gottschalkiaceae</taxon>
        <taxon>Gottschalkia</taxon>
    </lineage>
</organism>
<dbReference type="RefSeq" id="WP_050354498.1">
    <property type="nucleotide sequence ID" value="NZ_LGSS01000003.1"/>
</dbReference>
<dbReference type="InterPro" id="IPR036390">
    <property type="entry name" value="WH_DNA-bd_sf"/>
</dbReference>
<keyword evidence="1" id="KW-0805">Transcription regulation</keyword>
<evidence type="ECO:0000256" key="2">
    <source>
        <dbReference type="ARBA" id="ARBA00023125"/>
    </source>
</evidence>
<dbReference type="OrthoDB" id="9801546at2"/>
<feature type="domain" description="HTH gntR-type" evidence="4">
    <location>
        <begin position="10"/>
        <end position="78"/>
    </location>
</feature>